<evidence type="ECO:0000256" key="1">
    <source>
        <dbReference type="SAM" id="MobiDB-lite"/>
    </source>
</evidence>
<evidence type="ECO:0000313" key="2">
    <source>
        <dbReference type="EMBL" id="CAH2073392.1"/>
    </source>
</evidence>
<evidence type="ECO:0000313" key="3">
    <source>
        <dbReference type="Proteomes" id="UP000837857"/>
    </source>
</evidence>
<gene>
    <name evidence="2" type="ORF">IPOD504_LOCUS15619</name>
</gene>
<protein>
    <submittedName>
        <fullName evidence="2">Uncharacterized protein</fullName>
    </submittedName>
</protein>
<keyword evidence="3" id="KW-1185">Reference proteome</keyword>
<dbReference type="EMBL" id="OW152819">
    <property type="protein sequence ID" value="CAH2073392.1"/>
    <property type="molecule type" value="Genomic_DNA"/>
</dbReference>
<proteinExistence type="predicted"/>
<reference evidence="2" key="1">
    <citation type="submission" date="2022-03" db="EMBL/GenBank/DDBJ databases">
        <authorList>
            <person name="Martin H S."/>
        </authorList>
    </citation>
    <scope>NUCLEOTIDE SEQUENCE</scope>
</reference>
<feature type="non-terminal residue" evidence="2">
    <location>
        <position position="71"/>
    </location>
</feature>
<accession>A0ABN8J2G0</accession>
<dbReference type="Proteomes" id="UP000837857">
    <property type="component" value="Chromosome 7"/>
</dbReference>
<name>A0ABN8J2G0_9NEOP</name>
<sequence>MYIEMRQPLSARSPEQKQNTQQVRGELASIHQAQDIRSSYRDAVPRNGLGARKLIGNLCAGGTVLYRPAEA</sequence>
<organism evidence="2 3">
    <name type="scientific">Iphiclides podalirius</name>
    <name type="common">scarce swallowtail</name>
    <dbReference type="NCBI Taxonomy" id="110791"/>
    <lineage>
        <taxon>Eukaryota</taxon>
        <taxon>Metazoa</taxon>
        <taxon>Ecdysozoa</taxon>
        <taxon>Arthropoda</taxon>
        <taxon>Hexapoda</taxon>
        <taxon>Insecta</taxon>
        <taxon>Pterygota</taxon>
        <taxon>Neoptera</taxon>
        <taxon>Endopterygota</taxon>
        <taxon>Lepidoptera</taxon>
        <taxon>Glossata</taxon>
        <taxon>Ditrysia</taxon>
        <taxon>Papilionoidea</taxon>
        <taxon>Papilionidae</taxon>
        <taxon>Papilioninae</taxon>
        <taxon>Iphiclides</taxon>
    </lineage>
</organism>
<feature type="region of interest" description="Disordered" evidence="1">
    <location>
        <begin position="1"/>
        <end position="21"/>
    </location>
</feature>